<name>A0A1W2D365_9HYPH</name>
<dbReference type="EMBL" id="FWXR01000012">
    <property type="protein sequence ID" value="SMC91478.1"/>
    <property type="molecule type" value="Genomic_DNA"/>
</dbReference>
<evidence type="ECO:0000313" key="3">
    <source>
        <dbReference type="Proteomes" id="UP000192656"/>
    </source>
</evidence>
<keyword evidence="1" id="KW-0732">Signal</keyword>
<feature type="chain" id="PRO_5013048814" evidence="1">
    <location>
        <begin position="20"/>
        <end position="149"/>
    </location>
</feature>
<protein>
    <submittedName>
        <fullName evidence="2">Uncharacterized protein</fullName>
    </submittedName>
</protein>
<gene>
    <name evidence="2" type="ORF">SAMN06297251_11256</name>
</gene>
<accession>A0A1W2D365</accession>
<organism evidence="2 3">
    <name type="scientific">Fulvimarina manganoxydans</name>
    <dbReference type="NCBI Taxonomy" id="937218"/>
    <lineage>
        <taxon>Bacteria</taxon>
        <taxon>Pseudomonadati</taxon>
        <taxon>Pseudomonadota</taxon>
        <taxon>Alphaproteobacteria</taxon>
        <taxon>Hyphomicrobiales</taxon>
        <taxon>Aurantimonadaceae</taxon>
        <taxon>Fulvimarina</taxon>
    </lineage>
</organism>
<proteinExistence type="predicted"/>
<evidence type="ECO:0000256" key="1">
    <source>
        <dbReference type="SAM" id="SignalP"/>
    </source>
</evidence>
<evidence type="ECO:0000313" key="2">
    <source>
        <dbReference type="EMBL" id="SMC91478.1"/>
    </source>
</evidence>
<dbReference type="OrthoDB" id="7678186at2"/>
<reference evidence="2 3" key="1">
    <citation type="submission" date="2017-04" db="EMBL/GenBank/DDBJ databases">
        <authorList>
            <person name="Afonso C.L."/>
            <person name="Miller P.J."/>
            <person name="Scott M.A."/>
            <person name="Spackman E."/>
            <person name="Goraichik I."/>
            <person name="Dimitrov K.M."/>
            <person name="Suarez D.L."/>
            <person name="Swayne D.E."/>
        </authorList>
    </citation>
    <scope>NUCLEOTIDE SEQUENCE [LARGE SCALE GENOMIC DNA]</scope>
    <source>
        <strain evidence="2 3">CGMCC 1.10972</strain>
    </source>
</reference>
<dbReference type="AlphaFoldDB" id="A0A1W2D365"/>
<feature type="signal peptide" evidence="1">
    <location>
        <begin position="1"/>
        <end position="19"/>
    </location>
</feature>
<dbReference type="Proteomes" id="UP000192656">
    <property type="component" value="Unassembled WGS sequence"/>
</dbReference>
<dbReference type="RefSeq" id="WP_084410644.1">
    <property type="nucleotide sequence ID" value="NZ_FWXR01000012.1"/>
</dbReference>
<dbReference type="STRING" id="937218.SAMN06297251_11256"/>
<keyword evidence="3" id="KW-1185">Reference proteome</keyword>
<sequence length="149" mass="16542">MLRSFVVVMFGTIGMVAFAPLAESQPSDWRIEETLTETRYELGTSQTHLIVECVKDRFGGGAVLDIVVDGSDPEPRSRTEIFIDDTRYLVRHDVVGVGVTDCPDCAQDFRALWSALQAPNLDEITLKRGERREYLPAHGGETLGRCEPG</sequence>